<keyword evidence="3" id="KW-1133">Transmembrane helix</keyword>
<dbReference type="PANTHER" id="PTHR31302:SF31">
    <property type="entry name" value="PHOSPHODIESTERASE YAEI"/>
    <property type="match status" value="1"/>
</dbReference>
<keyword evidence="3" id="KW-0472">Membrane</keyword>
<feature type="transmembrane region" description="Helical" evidence="3">
    <location>
        <begin position="108"/>
        <end position="129"/>
    </location>
</feature>
<dbReference type="GO" id="GO:0009245">
    <property type="term" value="P:lipid A biosynthetic process"/>
    <property type="evidence" value="ECO:0007669"/>
    <property type="project" value="TreeGrafter"/>
</dbReference>
<dbReference type="GO" id="GO:0016020">
    <property type="term" value="C:membrane"/>
    <property type="evidence" value="ECO:0007669"/>
    <property type="project" value="GOC"/>
</dbReference>
<dbReference type="PANTHER" id="PTHR31302">
    <property type="entry name" value="TRANSMEMBRANE PROTEIN WITH METALLOPHOSPHOESTERASE DOMAIN-RELATED"/>
    <property type="match status" value="1"/>
</dbReference>
<feature type="transmembrane region" description="Helical" evidence="3">
    <location>
        <begin position="39"/>
        <end position="60"/>
    </location>
</feature>
<evidence type="ECO:0000313" key="6">
    <source>
        <dbReference type="Proteomes" id="UP000266441"/>
    </source>
</evidence>
<dbReference type="GO" id="GO:0008758">
    <property type="term" value="F:UDP-2,3-diacylglucosamine hydrolase activity"/>
    <property type="evidence" value="ECO:0007669"/>
    <property type="project" value="TreeGrafter"/>
</dbReference>
<feature type="domain" description="Calcineurin-like phosphoesterase" evidence="4">
    <location>
        <begin position="155"/>
        <end position="335"/>
    </location>
</feature>
<feature type="transmembrane region" description="Helical" evidence="3">
    <location>
        <begin position="72"/>
        <end position="96"/>
    </location>
</feature>
<keyword evidence="2" id="KW-0378">Hydrolase</keyword>
<comment type="caution">
    <text evidence="5">The sequence shown here is derived from an EMBL/GenBank/DDBJ whole genome shotgun (WGS) entry which is preliminary data.</text>
</comment>
<dbReference type="OrthoDB" id="9780884at2"/>
<organism evidence="5 6">
    <name type="scientific">Mariniphaga sediminis</name>
    <dbReference type="NCBI Taxonomy" id="1628158"/>
    <lineage>
        <taxon>Bacteria</taxon>
        <taxon>Pseudomonadati</taxon>
        <taxon>Bacteroidota</taxon>
        <taxon>Bacteroidia</taxon>
        <taxon>Marinilabiliales</taxon>
        <taxon>Prolixibacteraceae</taxon>
        <taxon>Mariniphaga</taxon>
    </lineage>
</organism>
<dbReference type="AlphaFoldDB" id="A0A399CTX7"/>
<keyword evidence="3" id="KW-0812">Transmembrane</keyword>
<dbReference type="InterPro" id="IPR051158">
    <property type="entry name" value="Metallophosphoesterase_sf"/>
</dbReference>
<accession>A0A399CTX7</accession>
<reference evidence="5 6" key="1">
    <citation type="journal article" date="2015" name="Int. J. Syst. Evol. Microbiol.">
        <title>Mariniphaga sediminis sp. nov., isolated from coastal sediment.</title>
        <authorList>
            <person name="Wang F.Q."/>
            <person name="Shen Q.Y."/>
            <person name="Chen G.J."/>
            <person name="Du Z.J."/>
        </authorList>
    </citation>
    <scope>NUCLEOTIDE SEQUENCE [LARGE SCALE GENOMIC DNA]</scope>
    <source>
        <strain evidence="5 6">SY21</strain>
    </source>
</reference>
<dbReference type="Proteomes" id="UP000266441">
    <property type="component" value="Unassembled WGS sequence"/>
</dbReference>
<evidence type="ECO:0000256" key="2">
    <source>
        <dbReference type="ARBA" id="ARBA00022801"/>
    </source>
</evidence>
<evidence type="ECO:0000259" key="4">
    <source>
        <dbReference type="Pfam" id="PF00149"/>
    </source>
</evidence>
<dbReference type="RefSeq" id="WP_119351846.1">
    <property type="nucleotide sequence ID" value="NZ_QWET01000024.1"/>
</dbReference>
<sequence length="400" mass="45210">MRSFQLLFLLVFILIFFLIATGTIQNLKQIFGKRNFKFLPLFYGLVSFLILAGFVVLYIYPYQPREASYYPVYFFFNALLFTFFVFNLPQSVAFILHLIFSGKKRSPVLPYAGFIVAVGLSAGMLYGTMAGSGQLKMEQIDLYFANLPKNFDNYKIVQISDTHLGRVKKTGRLLEKVATKIDKIDPDILLFTGDMVNNFANELEGFDTILQEVTENQTSYAILGNHDYGNYSNWDTDEKKRANFEGIINTLQENGFRLLRNEHTVIKKGSDSIFIAGVENWGHPPFPQYADLEKAIQGIPSDAFTILLTHDPAHWESKIAGKRNIELTLSGHTHGMQWGIKLAGIPFSLASLTRKSWGGLYIQGNTSLYVNTGLGTIGMPWRLDMPAEISVFTLKRGKID</sequence>
<dbReference type="SUPFAM" id="SSF56300">
    <property type="entry name" value="Metallo-dependent phosphatases"/>
    <property type="match status" value="1"/>
</dbReference>
<feature type="transmembrane region" description="Helical" evidence="3">
    <location>
        <begin position="6"/>
        <end position="27"/>
    </location>
</feature>
<dbReference type="Pfam" id="PF00149">
    <property type="entry name" value="Metallophos"/>
    <property type="match status" value="1"/>
</dbReference>
<evidence type="ECO:0000256" key="3">
    <source>
        <dbReference type="SAM" id="Phobius"/>
    </source>
</evidence>
<dbReference type="InterPro" id="IPR004843">
    <property type="entry name" value="Calcineurin-like_PHP"/>
</dbReference>
<dbReference type="EMBL" id="QWET01000024">
    <property type="protein sequence ID" value="RIH63179.1"/>
    <property type="molecule type" value="Genomic_DNA"/>
</dbReference>
<dbReference type="InterPro" id="IPR029052">
    <property type="entry name" value="Metallo-depent_PP-like"/>
</dbReference>
<proteinExistence type="predicted"/>
<name>A0A399CTX7_9BACT</name>
<evidence type="ECO:0000313" key="5">
    <source>
        <dbReference type="EMBL" id="RIH63179.1"/>
    </source>
</evidence>
<keyword evidence="6" id="KW-1185">Reference proteome</keyword>
<keyword evidence="1" id="KW-0479">Metal-binding</keyword>
<dbReference type="GO" id="GO:0046872">
    <property type="term" value="F:metal ion binding"/>
    <property type="evidence" value="ECO:0007669"/>
    <property type="project" value="UniProtKB-KW"/>
</dbReference>
<dbReference type="Gene3D" id="3.60.21.10">
    <property type="match status" value="1"/>
</dbReference>
<protein>
    <submittedName>
        <fullName evidence="5">Metallophosphoesterase</fullName>
    </submittedName>
</protein>
<gene>
    <name evidence="5" type="ORF">D1164_20855</name>
</gene>
<evidence type="ECO:0000256" key="1">
    <source>
        <dbReference type="ARBA" id="ARBA00022723"/>
    </source>
</evidence>